<accession>A0A6A6IEY9</accession>
<dbReference type="Proteomes" id="UP000800094">
    <property type="component" value="Unassembled WGS sequence"/>
</dbReference>
<reference evidence="1" key="1">
    <citation type="journal article" date="2020" name="Stud. Mycol.">
        <title>101 Dothideomycetes genomes: a test case for predicting lifestyles and emergence of pathogens.</title>
        <authorList>
            <person name="Haridas S."/>
            <person name="Albert R."/>
            <person name="Binder M."/>
            <person name="Bloem J."/>
            <person name="Labutti K."/>
            <person name="Salamov A."/>
            <person name="Andreopoulos B."/>
            <person name="Baker S."/>
            <person name="Barry K."/>
            <person name="Bills G."/>
            <person name="Bluhm B."/>
            <person name="Cannon C."/>
            <person name="Castanera R."/>
            <person name="Culley D."/>
            <person name="Daum C."/>
            <person name="Ezra D."/>
            <person name="Gonzalez J."/>
            <person name="Henrissat B."/>
            <person name="Kuo A."/>
            <person name="Liang C."/>
            <person name="Lipzen A."/>
            <person name="Lutzoni F."/>
            <person name="Magnuson J."/>
            <person name="Mondo S."/>
            <person name="Nolan M."/>
            <person name="Ohm R."/>
            <person name="Pangilinan J."/>
            <person name="Park H.-J."/>
            <person name="Ramirez L."/>
            <person name="Alfaro M."/>
            <person name="Sun H."/>
            <person name="Tritt A."/>
            <person name="Yoshinaga Y."/>
            <person name="Zwiers L.-H."/>
            <person name="Turgeon B."/>
            <person name="Goodwin S."/>
            <person name="Spatafora J."/>
            <person name="Crous P."/>
            <person name="Grigoriev I."/>
        </authorList>
    </citation>
    <scope>NUCLEOTIDE SEQUENCE</scope>
    <source>
        <strain evidence="1">CBS 122368</strain>
    </source>
</reference>
<evidence type="ECO:0000313" key="2">
    <source>
        <dbReference type="Proteomes" id="UP000800094"/>
    </source>
</evidence>
<dbReference type="EMBL" id="ML987196">
    <property type="protein sequence ID" value="KAF2248462.1"/>
    <property type="molecule type" value="Genomic_DNA"/>
</dbReference>
<dbReference type="AlphaFoldDB" id="A0A6A6IEY9"/>
<dbReference type="RefSeq" id="XP_033683466.1">
    <property type="nucleotide sequence ID" value="XM_033833442.1"/>
</dbReference>
<organism evidence="1 2">
    <name type="scientific">Trematosphaeria pertusa</name>
    <dbReference type="NCBI Taxonomy" id="390896"/>
    <lineage>
        <taxon>Eukaryota</taxon>
        <taxon>Fungi</taxon>
        <taxon>Dikarya</taxon>
        <taxon>Ascomycota</taxon>
        <taxon>Pezizomycotina</taxon>
        <taxon>Dothideomycetes</taxon>
        <taxon>Pleosporomycetidae</taxon>
        <taxon>Pleosporales</taxon>
        <taxon>Massarineae</taxon>
        <taxon>Trematosphaeriaceae</taxon>
        <taxon>Trematosphaeria</taxon>
    </lineage>
</organism>
<evidence type="ECO:0000313" key="1">
    <source>
        <dbReference type="EMBL" id="KAF2248462.1"/>
    </source>
</evidence>
<keyword evidence="2" id="KW-1185">Reference proteome</keyword>
<proteinExistence type="predicted"/>
<sequence>MGQYYVIKYPRGTGYSNSLSVAQKAWVLQHTLGPEYSVYGPGNDNNDKFAAQKASDGGPNCEDRYWVTKGLLKAIQDYEAEIREEISIDGTPAKFLD</sequence>
<dbReference type="GeneID" id="54586772"/>
<gene>
    <name evidence="1" type="ORF">BU26DRAFT_565856</name>
</gene>
<protein>
    <submittedName>
        <fullName evidence="1">Uncharacterized protein</fullName>
    </submittedName>
</protein>
<name>A0A6A6IEY9_9PLEO</name>